<evidence type="ECO:0000313" key="3">
    <source>
        <dbReference type="Proteomes" id="UP000544122"/>
    </source>
</evidence>
<proteinExistence type="predicted"/>
<dbReference type="AlphaFoldDB" id="A0A7Y4LV56"/>
<feature type="chain" id="PRO_5030811602" description="Secreted protein" evidence="1">
    <location>
        <begin position="25"/>
        <end position="80"/>
    </location>
</feature>
<accession>A0A7Y4LV56</accession>
<keyword evidence="1" id="KW-0732">Signal</keyword>
<name>A0A7Y4LV56_9BRAD</name>
<feature type="signal peptide" evidence="1">
    <location>
        <begin position="1"/>
        <end position="24"/>
    </location>
</feature>
<keyword evidence="3" id="KW-1185">Reference proteome</keyword>
<comment type="caution">
    <text evidence="2">The sequence shown here is derived from an EMBL/GenBank/DDBJ whole genome shotgun (WGS) entry which is preliminary data.</text>
</comment>
<sequence>MLRLAQTVLALAAIFAAARCNLNAGDFISRGMEGSDESRNKSVGCRHRGMERRKPKRYRWIDKLTVLFGNNTSYRCIRVG</sequence>
<dbReference type="Proteomes" id="UP000544122">
    <property type="component" value="Unassembled WGS sequence"/>
</dbReference>
<evidence type="ECO:0000256" key="1">
    <source>
        <dbReference type="SAM" id="SignalP"/>
    </source>
</evidence>
<reference evidence="2 3" key="1">
    <citation type="submission" date="2020-03" db="EMBL/GenBank/DDBJ databases">
        <title>Bradyrhizobium diversity isolated from nodules of Indigofera sp.</title>
        <authorList>
            <person name="Klepa M."/>
            <person name="Helene L."/>
            <person name="Hungria M."/>
        </authorList>
    </citation>
    <scope>NUCLEOTIDE SEQUENCE [LARGE SCALE GENOMIC DNA]</scope>
    <source>
        <strain evidence="2 3">WSM 1791</strain>
    </source>
</reference>
<dbReference type="RefSeq" id="WP_171578583.1">
    <property type="nucleotide sequence ID" value="NZ_JAAVLX010000002.1"/>
</dbReference>
<gene>
    <name evidence="2" type="ORF">HCN58_06965</name>
</gene>
<organism evidence="2 3">
    <name type="scientific">Bradyrhizobium australiense</name>
    <dbReference type="NCBI Taxonomy" id="2721161"/>
    <lineage>
        <taxon>Bacteria</taxon>
        <taxon>Pseudomonadati</taxon>
        <taxon>Pseudomonadota</taxon>
        <taxon>Alphaproteobacteria</taxon>
        <taxon>Hyphomicrobiales</taxon>
        <taxon>Nitrobacteraceae</taxon>
        <taxon>Bradyrhizobium</taxon>
    </lineage>
</organism>
<protein>
    <recommendedName>
        <fullName evidence="4">Secreted protein</fullName>
    </recommendedName>
</protein>
<dbReference type="EMBL" id="JAAVLX010000002">
    <property type="protein sequence ID" value="NOJ39345.1"/>
    <property type="molecule type" value="Genomic_DNA"/>
</dbReference>
<evidence type="ECO:0000313" key="2">
    <source>
        <dbReference type="EMBL" id="NOJ39345.1"/>
    </source>
</evidence>
<evidence type="ECO:0008006" key="4">
    <source>
        <dbReference type="Google" id="ProtNLM"/>
    </source>
</evidence>